<dbReference type="Gene3D" id="3.30.260.10">
    <property type="entry name" value="TCP-1-like chaperonin intermediate domain"/>
    <property type="match status" value="1"/>
</dbReference>
<dbReference type="AlphaFoldDB" id="A0A5J4X1U8"/>
<dbReference type="GO" id="GO:0051082">
    <property type="term" value="F:unfolded protein binding"/>
    <property type="evidence" value="ECO:0007669"/>
    <property type="project" value="InterPro"/>
</dbReference>
<dbReference type="InterPro" id="IPR002194">
    <property type="entry name" value="Chaperonin_TCP-1_CS"/>
</dbReference>
<dbReference type="Pfam" id="PF00118">
    <property type="entry name" value="Cpn60_TCP1"/>
    <property type="match status" value="1"/>
</dbReference>
<organism evidence="5 6">
    <name type="scientific">Streblomastix strix</name>
    <dbReference type="NCBI Taxonomy" id="222440"/>
    <lineage>
        <taxon>Eukaryota</taxon>
        <taxon>Metamonada</taxon>
        <taxon>Preaxostyla</taxon>
        <taxon>Oxymonadida</taxon>
        <taxon>Streblomastigidae</taxon>
        <taxon>Streblomastix</taxon>
    </lineage>
</organism>
<dbReference type="EMBL" id="SNRW01000428">
    <property type="protein sequence ID" value="KAA6401194.1"/>
    <property type="molecule type" value="Genomic_DNA"/>
</dbReference>
<sequence length="529" mass="57376">MSHSQDVEAGDGTTSVVVIAGAFLQAAQRLVKKGLHPNAISKAFGLAVEQVEPILRSIAVPIDIRDKDIMVQNCVTSLSSKIVSSNAEQLAKISVDAVLSIVEYQGQQGRMGPDSAAHTTTSAPLFNADLRRVKIIKQLGAPVEESYLLDEGLALGRQVSHQPKAPTSINDAVIGLIQFCISPPKTDMDSTVTVGTSEDMRRTVERERRYILDICKKIKACGITVLLVQKSILRDALDSMAKFYLAKLNVMVIEEVERDEVPFVCDALGCLPIASLEQLDQLANEIENEKKGVKQETDVGKKNKQRVLGKAKKVEEVTSSHSASYVKFTGVQLEEIEKEKESSTNGVVHTRPRPVCIICCGPNKLLLEEAERSLHDALCVARSLVKQPFLLPGGGACEIELAVRLEELARGVGTLDLKQELSGLDSVCIRAFAESLEAIPLTLAENAGMNPISILTQLRAAHTMGRKTNVSAEDKLAGQRTGINMRRLGVGDMVQLKVVQPLLVTLSAVTLATETVRQILRIDDIVAAR</sequence>
<dbReference type="PANTHER" id="PTHR11353">
    <property type="entry name" value="CHAPERONIN"/>
    <property type="match status" value="1"/>
</dbReference>
<evidence type="ECO:0000256" key="2">
    <source>
        <dbReference type="ARBA" id="ARBA00022741"/>
    </source>
</evidence>
<reference evidence="5 6" key="1">
    <citation type="submission" date="2019-03" db="EMBL/GenBank/DDBJ databases">
        <title>Single cell metagenomics reveals metabolic interactions within the superorganism composed of flagellate Streblomastix strix and complex community of Bacteroidetes bacteria on its surface.</title>
        <authorList>
            <person name="Treitli S.C."/>
            <person name="Kolisko M."/>
            <person name="Husnik F."/>
            <person name="Keeling P."/>
            <person name="Hampl V."/>
        </authorList>
    </citation>
    <scope>NUCLEOTIDE SEQUENCE [LARGE SCALE GENOMIC DNA]</scope>
    <source>
        <strain evidence="5">ST1C</strain>
    </source>
</reference>
<dbReference type="InterPro" id="IPR002423">
    <property type="entry name" value="Cpn60/GroEL/TCP-1"/>
</dbReference>
<dbReference type="GO" id="GO:0016887">
    <property type="term" value="F:ATP hydrolysis activity"/>
    <property type="evidence" value="ECO:0007669"/>
    <property type="project" value="InterPro"/>
</dbReference>
<dbReference type="PROSITE" id="PS00995">
    <property type="entry name" value="TCP1_3"/>
    <property type="match status" value="1"/>
</dbReference>
<dbReference type="Gene3D" id="1.10.560.10">
    <property type="entry name" value="GroEL-like equatorial domain"/>
    <property type="match status" value="1"/>
</dbReference>
<protein>
    <submittedName>
        <fullName evidence="5">Putative T-complex protein 1 subunit delta</fullName>
    </submittedName>
</protein>
<keyword evidence="2" id="KW-0547">Nucleotide-binding</keyword>
<dbReference type="SUPFAM" id="SSF52029">
    <property type="entry name" value="GroEL apical domain-like"/>
    <property type="match status" value="1"/>
</dbReference>
<evidence type="ECO:0000256" key="3">
    <source>
        <dbReference type="ARBA" id="ARBA00022840"/>
    </source>
</evidence>
<dbReference type="GO" id="GO:0005524">
    <property type="term" value="F:ATP binding"/>
    <property type="evidence" value="ECO:0007669"/>
    <property type="project" value="UniProtKB-KW"/>
</dbReference>
<accession>A0A5J4X1U8</accession>
<dbReference type="Gene3D" id="3.50.7.10">
    <property type="entry name" value="GroEL"/>
    <property type="match status" value="1"/>
</dbReference>
<dbReference type="OrthoDB" id="10248520at2759"/>
<dbReference type="SUPFAM" id="SSF54849">
    <property type="entry name" value="GroEL-intermediate domain like"/>
    <property type="match status" value="1"/>
</dbReference>
<dbReference type="InterPro" id="IPR027409">
    <property type="entry name" value="GroEL-like_apical_dom_sf"/>
</dbReference>
<keyword evidence="3" id="KW-0067">ATP-binding</keyword>
<gene>
    <name evidence="5" type="ORF">EZS28_003276</name>
</gene>
<dbReference type="Proteomes" id="UP000324800">
    <property type="component" value="Unassembled WGS sequence"/>
</dbReference>
<dbReference type="InterPro" id="IPR017998">
    <property type="entry name" value="Chaperone_TCP-1"/>
</dbReference>
<evidence type="ECO:0000256" key="4">
    <source>
        <dbReference type="ARBA" id="ARBA00023186"/>
    </source>
</evidence>
<comment type="similarity">
    <text evidence="1">Belongs to the TCP-1 chaperonin family.</text>
</comment>
<proteinExistence type="inferred from homology"/>
<comment type="caution">
    <text evidence="5">The sequence shown here is derived from an EMBL/GenBank/DDBJ whole genome shotgun (WGS) entry which is preliminary data.</text>
</comment>
<dbReference type="InterPro" id="IPR027410">
    <property type="entry name" value="TCP-1-like_intermed_sf"/>
</dbReference>
<evidence type="ECO:0000256" key="1">
    <source>
        <dbReference type="ARBA" id="ARBA00008020"/>
    </source>
</evidence>
<keyword evidence="4" id="KW-0143">Chaperone</keyword>
<dbReference type="InterPro" id="IPR027413">
    <property type="entry name" value="GROEL-like_equatorial_sf"/>
</dbReference>
<evidence type="ECO:0000313" key="5">
    <source>
        <dbReference type="EMBL" id="KAA6401194.1"/>
    </source>
</evidence>
<dbReference type="GO" id="GO:0140662">
    <property type="term" value="F:ATP-dependent protein folding chaperone"/>
    <property type="evidence" value="ECO:0007669"/>
    <property type="project" value="InterPro"/>
</dbReference>
<evidence type="ECO:0000313" key="6">
    <source>
        <dbReference type="Proteomes" id="UP000324800"/>
    </source>
</evidence>
<dbReference type="SUPFAM" id="SSF48592">
    <property type="entry name" value="GroEL equatorial domain-like"/>
    <property type="match status" value="1"/>
</dbReference>
<name>A0A5J4X1U8_9EUKA</name>